<organismHost>
    <name type="scientific">Chlorella</name>
    <dbReference type="NCBI Taxonomy" id="3071"/>
</organismHost>
<dbReference type="GeneID" id="5658912"/>
<organism evidence="2 3">
    <name type="scientific">Paramecium bursaria Chlorella virus NY2A</name>
    <name type="common">PBCV-NY2A</name>
    <dbReference type="NCBI Taxonomy" id="46021"/>
    <lineage>
        <taxon>Viruses</taxon>
        <taxon>Varidnaviria</taxon>
        <taxon>Bamfordvirae</taxon>
        <taxon>Nucleocytoviricota</taxon>
        <taxon>Megaviricetes</taxon>
        <taxon>Algavirales</taxon>
        <taxon>Phycodnaviridae</taxon>
        <taxon>Chlorovirus</taxon>
        <taxon>Chlorovirus americanus</taxon>
    </lineage>
</organism>
<dbReference type="RefSeq" id="YP_001497731.1">
    <property type="nucleotide sequence ID" value="NC_009898.1"/>
</dbReference>
<evidence type="ECO:0000313" key="3">
    <source>
        <dbReference type="Proteomes" id="UP000202419"/>
    </source>
</evidence>
<accession>A7IX60</accession>
<dbReference type="EMBL" id="DQ491002">
    <property type="protein sequence ID" value="ABT14934.1"/>
    <property type="molecule type" value="Genomic_DNA"/>
</dbReference>
<keyword evidence="1" id="KW-0812">Transmembrane</keyword>
<keyword evidence="1" id="KW-0472">Membrane</keyword>
<sequence>MINAIKSAITPTFLRENPVAVPTSLSKILLTNEVFTALFVAFEKLFVKLSTIFSKFSPKLFALFPILFMMLLKNSLLGTLLVIY</sequence>
<evidence type="ECO:0000313" key="2">
    <source>
        <dbReference type="EMBL" id="ABT14934.1"/>
    </source>
</evidence>
<dbReference type="OrthoDB" id="39964at10239"/>
<dbReference type="KEGG" id="vg:5658912"/>
<feature type="transmembrane region" description="Helical" evidence="1">
    <location>
        <begin position="60"/>
        <end position="83"/>
    </location>
</feature>
<reference evidence="2 3" key="1">
    <citation type="journal article" date="2007" name="Virology">
        <title>Sequence and annotation of the 369-kb NY-2A and the 345-kb AR158 viruses that infect Chlorella NC64A.</title>
        <authorList>
            <person name="Fitzgerald L.A."/>
            <person name="Graves M.V."/>
            <person name="Li X."/>
            <person name="Feldblyum T."/>
            <person name="Nierman W.C."/>
            <person name="Van Etten J.L."/>
        </authorList>
    </citation>
    <scope>NUCLEOTIDE SEQUENCE [LARGE SCALE GENOMIC DNA]</scope>
    <source>
        <strain evidence="2 3">NY-2A</strain>
    </source>
</reference>
<keyword evidence="3" id="KW-1185">Reference proteome</keyword>
<proteinExistence type="predicted"/>
<protein>
    <submittedName>
        <fullName evidence="2">Uncharacterized protein b535R</fullName>
    </submittedName>
</protein>
<name>A7IX60_PBCVN</name>
<keyword evidence="1" id="KW-1133">Transmembrane helix</keyword>
<evidence type="ECO:0000256" key="1">
    <source>
        <dbReference type="SAM" id="Phobius"/>
    </source>
</evidence>
<dbReference type="Proteomes" id="UP000202419">
    <property type="component" value="Segment"/>
</dbReference>
<gene>
    <name evidence="2" type="primary">b535R</name>
    <name evidence="2" type="ORF">NY2A_b535R</name>
</gene>